<gene>
    <name evidence="1" type="ORF">MILVUS5_LOCUS9724</name>
</gene>
<accession>A0ACB0J5F0</accession>
<comment type="caution">
    <text evidence="1">The sequence shown here is derived from an EMBL/GenBank/DDBJ whole genome shotgun (WGS) entry which is preliminary data.</text>
</comment>
<organism evidence="1 2">
    <name type="scientific">Trifolium pratense</name>
    <name type="common">Red clover</name>
    <dbReference type="NCBI Taxonomy" id="57577"/>
    <lineage>
        <taxon>Eukaryota</taxon>
        <taxon>Viridiplantae</taxon>
        <taxon>Streptophyta</taxon>
        <taxon>Embryophyta</taxon>
        <taxon>Tracheophyta</taxon>
        <taxon>Spermatophyta</taxon>
        <taxon>Magnoliopsida</taxon>
        <taxon>eudicotyledons</taxon>
        <taxon>Gunneridae</taxon>
        <taxon>Pentapetalae</taxon>
        <taxon>rosids</taxon>
        <taxon>fabids</taxon>
        <taxon>Fabales</taxon>
        <taxon>Fabaceae</taxon>
        <taxon>Papilionoideae</taxon>
        <taxon>50 kb inversion clade</taxon>
        <taxon>NPAAA clade</taxon>
        <taxon>Hologalegina</taxon>
        <taxon>IRL clade</taxon>
        <taxon>Trifolieae</taxon>
        <taxon>Trifolium</taxon>
    </lineage>
</organism>
<dbReference type="Proteomes" id="UP001177021">
    <property type="component" value="Unassembled WGS sequence"/>
</dbReference>
<evidence type="ECO:0000313" key="1">
    <source>
        <dbReference type="EMBL" id="CAJ2639745.1"/>
    </source>
</evidence>
<sequence>MTRASSSSAKNTQKSREMKKKRLQRKTGGSTSKKNGADIWALNFFKRTKIRRNGRKDYYYIHKYEEIICRSLKEVERFENDGILPNRKAK</sequence>
<evidence type="ECO:0000313" key="2">
    <source>
        <dbReference type="Proteomes" id="UP001177021"/>
    </source>
</evidence>
<name>A0ACB0J5F0_TRIPR</name>
<proteinExistence type="predicted"/>
<reference evidence="1" key="1">
    <citation type="submission" date="2023-10" db="EMBL/GenBank/DDBJ databases">
        <authorList>
            <person name="Rodriguez Cubillos JULIANA M."/>
            <person name="De Vega J."/>
        </authorList>
    </citation>
    <scope>NUCLEOTIDE SEQUENCE</scope>
</reference>
<dbReference type="EMBL" id="CASHSV030000024">
    <property type="protein sequence ID" value="CAJ2639745.1"/>
    <property type="molecule type" value="Genomic_DNA"/>
</dbReference>
<keyword evidence="2" id="KW-1185">Reference proteome</keyword>
<protein>
    <submittedName>
        <fullName evidence="1">Uncharacterized protein</fullName>
    </submittedName>
</protein>